<dbReference type="Gene3D" id="3.30.420.10">
    <property type="entry name" value="Ribonuclease H-like superfamily/Ribonuclease H"/>
    <property type="match status" value="1"/>
</dbReference>
<dbReference type="GO" id="GO:0003676">
    <property type="term" value="F:nucleic acid binding"/>
    <property type="evidence" value="ECO:0007669"/>
    <property type="project" value="InterPro"/>
</dbReference>
<protein>
    <submittedName>
        <fullName evidence="2">Ribonuclease H-like domain-containing protein</fullName>
    </submittedName>
</protein>
<dbReference type="InterPro" id="IPR012337">
    <property type="entry name" value="RNaseH-like_sf"/>
</dbReference>
<dbReference type="Pfam" id="PF13482">
    <property type="entry name" value="RNase_H_2"/>
    <property type="match status" value="1"/>
</dbReference>
<dbReference type="EMBL" id="VGIY01000210">
    <property type="protein sequence ID" value="MBM3317884.1"/>
    <property type="molecule type" value="Genomic_DNA"/>
</dbReference>
<name>A0A937XBC6_UNCEI</name>
<dbReference type="PANTHER" id="PTHR38462:SF1">
    <property type="entry name" value="YPRB RIBONUCLEASE H-LIKE DOMAIN-CONTAINING PROTEIN"/>
    <property type="match status" value="1"/>
</dbReference>
<feature type="domain" description="YprB ribonuclease H-like" evidence="1">
    <location>
        <begin position="14"/>
        <end position="188"/>
    </location>
</feature>
<dbReference type="InterPro" id="IPR036397">
    <property type="entry name" value="RNaseH_sf"/>
</dbReference>
<feature type="non-terminal residue" evidence="2">
    <location>
        <position position="1"/>
    </location>
</feature>
<gene>
    <name evidence="2" type="ORF">FJY75_08515</name>
</gene>
<evidence type="ECO:0000313" key="3">
    <source>
        <dbReference type="Proteomes" id="UP000748308"/>
    </source>
</evidence>
<dbReference type="Proteomes" id="UP000748308">
    <property type="component" value="Unassembled WGS sequence"/>
</dbReference>
<dbReference type="PANTHER" id="PTHR38462">
    <property type="entry name" value="EXONUCLEASE-LIKE PROTEIN"/>
    <property type="match status" value="1"/>
</dbReference>
<dbReference type="AlphaFoldDB" id="A0A937XBC6"/>
<reference evidence="2" key="1">
    <citation type="submission" date="2019-03" db="EMBL/GenBank/DDBJ databases">
        <title>Lake Tanganyika Metagenome-Assembled Genomes (MAGs).</title>
        <authorList>
            <person name="Tran P."/>
        </authorList>
    </citation>
    <scope>NUCLEOTIDE SEQUENCE</scope>
    <source>
        <strain evidence="2">M_DeepCast_400m_m2_100</strain>
    </source>
</reference>
<proteinExistence type="predicted"/>
<dbReference type="InterPro" id="IPR038720">
    <property type="entry name" value="YprB_RNase_H-like_dom"/>
</dbReference>
<comment type="caution">
    <text evidence="2">The sequence shown here is derived from an EMBL/GenBank/DDBJ whole genome shotgun (WGS) entry which is preliminary data.</text>
</comment>
<evidence type="ECO:0000259" key="1">
    <source>
        <dbReference type="Pfam" id="PF13482"/>
    </source>
</evidence>
<organism evidence="2 3">
    <name type="scientific">Eiseniibacteriota bacterium</name>
    <dbReference type="NCBI Taxonomy" id="2212470"/>
    <lineage>
        <taxon>Bacteria</taxon>
        <taxon>Candidatus Eiseniibacteriota</taxon>
    </lineage>
</organism>
<accession>A0A937XBC6</accession>
<evidence type="ECO:0000313" key="2">
    <source>
        <dbReference type="EMBL" id="MBM3317884.1"/>
    </source>
</evidence>
<sequence length="201" mass="22019">AEGPPATPGDALVCLDLESLGFLGRPLFLIGALFSGGDAAGAVGGRAGATRLVQYLARDYSEEEAVVRAFSREAAGVSTWVTFNGRTFDLPLLRLRAAYHRIRAPLPDRHVDLLPAARRLWGSRLPNCRLQTLERLVCGRRPRRGDIDGGEIPRAYHDFVRSGEPWEMLRVLEHNAADLLTLLQLLDAARREGFHGGAEAD</sequence>
<dbReference type="SUPFAM" id="SSF53098">
    <property type="entry name" value="Ribonuclease H-like"/>
    <property type="match status" value="1"/>
</dbReference>